<keyword evidence="1" id="KW-0233">DNA recombination</keyword>
<evidence type="ECO:0000256" key="1">
    <source>
        <dbReference type="ARBA" id="ARBA00023172"/>
    </source>
</evidence>
<proteinExistence type="predicted"/>
<dbReference type="Gene3D" id="1.10.443.10">
    <property type="entry name" value="Intergrase catalytic core"/>
    <property type="match status" value="1"/>
</dbReference>
<protein>
    <submittedName>
        <fullName evidence="2">Integrase family protein</fullName>
    </submittedName>
</protein>
<evidence type="ECO:0000313" key="3">
    <source>
        <dbReference type="Proteomes" id="UP000002357"/>
    </source>
</evidence>
<organism evidence="2 3">
    <name type="scientific">Streptomyces clavuligerus</name>
    <dbReference type="NCBI Taxonomy" id="1901"/>
    <lineage>
        <taxon>Bacteria</taxon>
        <taxon>Bacillati</taxon>
        <taxon>Actinomycetota</taxon>
        <taxon>Actinomycetes</taxon>
        <taxon>Kitasatosporales</taxon>
        <taxon>Streptomycetaceae</taxon>
        <taxon>Streptomyces</taxon>
    </lineage>
</organism>
<dbReference type="GO" id="GO:0003677">
    <property type="term" value="F:DNA binding"/>
    <property type="evidence" value="ECO:0007669"/>
    <property type="project" value="InterPro"/>
</dbReference>
<evidence type="ECO:0000313" key="2">
    <source>
        <dbReference type="EMBL" id="EFG03636.2"/>
    </source>
</evidence>
<dbReference type="OrthoDB" id="9815875at2"/>
<dbReference type="Proteomes" id="UP000002357">
    <property type="component" value="Plasmid pSCL4"/>
</dbReference>
<geneLocation type="plasmid" evidence="2 3">
    <name>pSCL4</name>
</geneLocation>
<reference evidence="2 3" key="1">
    <citation type="journal article" date="2010" name="Genome Biol. Evol.">
        <title>The sequence of a 1.8-mb bacterial linear plasmid reveals a rich evolutionary reservoir of secondary metabolic pathways.</title>
        <authorList>
            <person name="Medema M.H."/>
            <person name="Trefzer A."/>
            <person name="Kovalchuk A."/>
            <person name="van den Berg M."/>
            <person name="Mueller U."/>
            <person name="Heijne W."/>
            <person name="Wu L."/>
            <person name="Alam M.T."/>
            <person name="Ronning C.M."/>
            <person name="Nierman W.C."/>
            <person name="Bovenberg R.A.L."/>
            <person name="Breitling R."/>
            <person name="Takano E."/>
        </authorList>
    </citation>
    <scope>NUCLEOTIDE SEQUENCE [LARGE SCALE GENOMIC DNA]</scope>
    <source>
        <strain evidence="3">ATCC 27064 / DSM 738 / JCM 4710 / NBRC 13307 / NCIMB 12785 / NRRL 3585 / VKM Ac-602</strain>
        <plasmid evidence="2">pSCL4</plasmid>
    </source>
</reference>
<dbReference type="InterPro" id="IPR013762">
    <property type="entry name" value="Integrase-like_cat_sf"/>
</dbReference>
<dbReference type="GeneID" id="93733381"/>
<dbReference type="InterPro" id="IPR011010">
    <property type="entry name" value="DNA_brk_join_enz"/>
</dbReference>
<name>D5SI93_STRCL</name>
<dbReference type="AlphaFoldDB" id="D5SI93"/>
<gene>
    <name evidence="2" type="ORF">SCLAV_p0145</name>
</gene>
<dbReference type="EMBL" id="CM000914">
    <property type="protein sequence ID" value="EFG03636.2"/>
    <property type="molecule type" value="Genomic_DNA"/>
</dbReference>
<keyword evidence="2" id="KW-0614">Plasmid</keyword>
<accession>D5SI93</accession>
<dbReference type="SUPFAM" id="SSF56349">
    <property type="entry name" value="DNA breaking-rejoining enzymes"/>
    <property type="match status" value="1"/>
</dbReference>
<dbReference type="GO" id="GO:0015074">
    <property type="term" value="P:DNA integration"/>
    <property type="evidence" value="ECO:0007669"/>
    <property type="project" value="InterPro"/>
</dbReference>
<dbReference type="SUPFAM" id="SSF47823">
    <property type="entry name" value="lambda integrase-like, N-terminal domain"/>
    <property type="match status" value="1"/>
</dbReference>
<sequence>MTALVPAPAPAPAGPAVRRRAHADVTTADGMQISGSAARRLIDSVPRNSHDARASRWRTFTTWCGEHGWDATEPGAVLSHLADLADHGHPTGTLEAHFSTLRGLRQIGTSPPASTFTTPRITTVKVDDPATGRPVPVKALVIKLRRSKADQRARGHEIRILAPGDDELCPIWALEEWLEVFAADGQLAARPLLRRIDRHGNIGAKAADRHTKDPLRRGGITAETVSDLVTSTARAADLTPTPTAEEKAAATAAKQEAYAAAGAAPTAEEAGTILKAWRTAAWAARQAVRRITGHSMRRGCMQAMLGAGHPAEKVALHSRHSVSRSAFDVYREKKLTWAEATTRGVLDLAA</sequence>
<dbReference type="GO" id="GO:0006310">
    <property type="term" value="P:DNA recombination"/>
    <property type="evidence" value="ECO:0007669"/>
    <property type="project" value="UniProtKB-KW"/>
</dbReference>
<keyword evidence="3" id="KW-1185">Reference proteome</keyword>
<dbReference type="RefSeq" id="WP_003962948.1">
    <property type="nucleotide sequence ID" value="NZ_CM000914.1"/>
</dbReference>